<dbReference type="Pfam" id="PF17428">
    <property type="entry name" value="DUF5412"/>
    <property type="match status" value="1"/>
</dbReference>
<comment type="caution">
    <text evidence="2">The sequence shown here is derived from an EMBL/GenBank/DDBJ whole genome shotgun (WGS) entry which is preliminary data.</text>
</comment>
<dbReference type="Proteomes" id="UP000196594">
    <property type="component" value="Unassembled WGS sequence"/>
</dbReference>
<dbReference type="EMBL" id="NHNT01000008">
    <property type="protein sequence ID" value="OUZ38511.1"/>
    <property type="molecule type" value="Genomic_DNA"/>
</dbReference>
<organism evidence="2 3">
    <name type="scientific">Solibacillus kalamii</name>
    <dbReference type="NCBI Taxonomy" id="1748298"/>
    <lineage>
        <taxon>Bacteria</taxon>
        <taxon>Bacillati</taxon>
        <taxon>Bacillota</taxon>
        <taxon>Bacilli</taxon>
        <taxon>Bacillales</taxon>
        <taxon>Caryophanaceae</taxon>
        <taxon>Solibacillus</taxon>
    </lineage>
</organism>
<keyword evidence="1" id="KW-1133">Transmembrane helix</keyword>
<name>A0ABX3ZFR1_9BACL</name>
<feature type="transmembrane region" description="Helical" evidence="1">
    <location>
        <begin position="6"/>
        <end position="25"/>
    </location>
</feature>
<keyword evidence="1" id="KW-0812">Transmembrane</keyword>
<dbReference type="RefSeq" id="WP_087617745.1">
    <property type="nucleotide sequence ID" value="NZ_JAFBEY010000006.1"/>
</dbReference>
<sequence length="127" mass="14975">MKKGIIVFILLFIIGIPIYIIYDFIEVELDELPKGELLSEHSSPNHDYIAKAYLIDEGGATVRAAIRVEIDFGNDLKTIYWNYDESTVNIKWLDHETIEINNHKLNIFNDNYHWKKDPDWEENRGKH</sequence>
<evidence type="ECO:0000313" key="2">
    <source>
        <dbReference type="EMBL" id="OUZ38511.1"/>
    </source>
</evidence>
<evidence type="ECO:0008006" key="4">
    <source>
        <dbReference type="Google" id="ProtNLM"/>
    </source>
</evidence>
<proteinExistence type="predicted"/>
<gene>
    <name evidence="2" type="ORF">CBM15_12210</name>
</gene>
<accession>A0ABX3ZFR1</accession>
<protein>
    <recommendedName>
        <fullName evidence="4">DUF5412 domain-containing protein</fullName>
    </recommendedName>
</protein>
<reference evidence="2 3" key="1">
    <citation type="journal article" date="2017" name="Int. J. Syst. Evol. Microbiol.">
        <title>Solibacillus kalamii sp. nov., isolated from a high-efficiency particulate arrestance filter system used in the International Space Station.</title>
        <authorList>
            <person name="Checinska Sielaff A."/>
            <person name="Kumar R.M."/>
            <person name="Pal D."/>
            <person name="Mayilraj S."/>
            <person name="Venkateswaran K."/>
        </authorList>
    </citation>
    <scope>NUCLEOTIDE SEQUENCE [LARGE SCALE GENOMIC DNA]</scope>
    <source>
        <strain evidence="2 3">ISSFR-015</strain>
    </source>
</reference>
<keyword evidence="3" id="KW-1185">Reference proteome</keyword>
<evidence type="ECO:0000256" key="1">
    <source>
        <dbReference type="SAM" id="Phobius"/>
    </source>
</evidence>
<evidence type="ECO:0000313" key="3">
    <source>
        <dbReference type="Proteomes" id="UP000196594"/>
    </source>
</evidence>
<keyword evidence="1" id="KW-0472">Membrane</keyword>
<dbReference type="InterPro" id="IPR035406">
    <property type="entry name" value="DUF5412"/>
</dbReference>